<proteinExistence type="predicted"/>
<dbReference type="EMBL" id="LN899827">
    <property type="protein sequence ID" value="CUV48174.1"/>
    <property type="molecule type" value="Genomic_DNA"/>
</dbReference>
<evidence type="ECO:0000313" key="2">
    <source>
        <dbReference type="EMBL" id="CUV48174.1"/>
    </source>
</evidence>
<dbReference type="AlphaFoldDB" id="A0A0S4WPG3"/>
<keyword evidence="1" id="KW-1133">Transmembrane helix</keyword>
<feature type="transmembrane region" description="Helical" evidence="1">
    <location>
        <begin position="21"/>
        <end position="47"/>
    </location>
</feature>
<evidence type="ECO:0000256" key="1">
    <source>
        <dbReference type="SAM" id="Phobius"/>
    </source>
</evidence>
<protein>
    <submittedName>
        <fullName evidence="2">Putative transmembrane protein</fullName>
    </submittedName>
</protein>
<accession>A0A0S4WPG3</accession>
<gene>
    <name evidence="2" type="ORF">TO10_v1_1900005</name>
</gene>
<keyword evidence="1" id="KW-0472">Membrane</keyword>
<reference evidence="2" key="1">
    <citation type="submission" date="2015-10" db="EMBL/GenBank/DDBJ databases">
        <authorList>
            <person name="Gilbert D.G."/>
        </authorList>
    </citation>
    <scope>NUCLEOTIDE SEQUENCE</scope>
    <source>
        <strain evidence="2">Phyl III-seqv23</strain>
    </source>
</reference>
<organism evidence="2">
    <name type="scientific">Ralstonia solanacearum</name>
    <name type="common">Pseudomonas solanacearum</name>
    <dbReference type="NCBI Taxonomy" id="305"/>
    <lineage>
        <taxon>Bacteria</taxon>
        <taxon>Pseudomonadati</taxon>
        <taxon>Pseudomonadota</taxon>
        <taxon>Betaproteobacteria</taxon>
        <taxon>Burkholderiales</taxon>
        <taxon>Burkholderiaceae</taxon>
        <taxon>Ralstonia</taxon>
        <taxon>Ralstonia solanacearum species complex</taxon>
    </lineage>
</organism>
<name>A0A0S4WPG3_RALSL</name>
<feature type="transmembrane region" description="Helical" evidence="1">
    <location>
        <begin position="107"/>
        <end position="128"/>
    </location>
</feature>
<keyword evidence="1 2" id="KW-0812">Transmembrane</keyword>
<sequence length="129" mass="14203">MTRVVCDGTVFESTDCFRRTIVILIWQGLGFLAVLIPLCVSLVGQLAADALFGKGYYTAHHSVFATLMVLSAAAVWHLGKVLNSRPGRVLVDPKTGQQVELKARHTLFWIPLQWTALLMVAFGVSSLFQ</sequence>
<feature type="transmembrane region" description="Helical" evidence="1">
    <location>
        <begin position="59"/>
        <end position="78"/>
    </location>
</feature>